<dbReference type="PANTHER" id="PTHR43085">
    <property type="entry name" value="HEXOKINASE FAMILY MEMBER"/>
    <property type="match status" value="1"/>
</dbReference>
<evidence type="ECO:0000313" key="5">
    <source>
        <dbReference type="EMBL" id="QDU93599.1"/>
    </source>
</evidence>
<dbReference type="Gene3D" id="3.40.1190.20">
    <property type="match status" value="1"/>
</dbReference>
<dbReference type="PANTHER" id="PTHR43085:SF57">
    <property type="entry name" value="CARBOHYDRATE KINASE PFKB DOMAIN-CONTAINING PROTEIN"/>
    <property type="match status" value="1"/>
</dbReference>
<dbReference type="OrthoDB" id="9813569at2"/>
<feature type="domain" description="Carbohydrate kinase PfkB" evidence="4">
    <location>
        <begin position="31"/>
        <end position="297"/>
    </location>
</feature>
<evidence type="ECO:0000259" key="4">
    <source>
        <dbReference type="Pfam" id="PF00294"/>
    </source>
</evidence>
<gene>
    <name evidence="5" type="primary">frlD</name>
    <name evidence="5" type="ORF">Pla8534_13790</name>
</gene>
<dbReference type="InterPro" id="IPR011611">
    <property type="entry name" value="PfkB_dom"/>
</dbReference>
<evidence type="ECO:0000256" key="3">
    <source>
        <dbReference type="ARBA" id="ARBA00022777"/>
    </source>
</evidence>
<evidence type="ECO:0000256" key="2">
    <source>
        <dbReference type="ARBA" id="ARBA00022679"/>
    </source>
</evidence>
<organism evidence="5 6">
    <name type="scientific">Lignipirellula cremea</name>
    <dbReference type="NCBI Taxonomy" id="2528010"/>
    <lineage>
        <taxon>Bacteria</taxon>
        <taxon>Pseudomonadati</taxon>
        <taxon>Planctomycetota</taxon>
        <taxon>Planctomycetia</taxon>
        <taxon>Pirellulales</taxon>
        <taxon>Pirellulaceae</taxon>
        <taxon>Lignipirellula</taxon>
    </lineage>
</organism>
<evidence type="ECO:0000313" key="6">
    <source>
        <dbReference type="Proteomes" id="UP000317648"/>
    </source>
</evidence>
<dbReference type="PROSITE" id="PS00584">
    <property type="entry name" value="PFKB_KINASES_2"/>
    <property type="match status" value="1"/>
</dbReference>
<comment type="similarity">
    <text evidence="1">Belongs to the carbohydrate kinase PfkB family.</text>
</comment>
<dbReference type="EMBL" id="CP036433">
    <property type="protein sequence ID" value="QDU93599.1"/>
    <property type="molecule type" value="Genomic_DNA"/>
</dbReference>
<dbReference type="AlphaFoldDB" id="A0A518DP35"/>
<dbReference type="Proteomes" id="UP000317648">
    <property type="component" value="Chromosome"/>
</dbReference>
<dbReference type="KEGG" id="lcre:Pla8534_13790"/>
<keyword evidence="2 5" id="KW-0808">Transferase</keyword>
<dbReference type="InterPro" id="IPR002173">
    <property type="entry name" value="Carboh/pur_kinase_PfkB_CS"/>
</dbReference>
<dbReference type="EC" id="2.7.1.-" evidence="5"/>
<dbReference type="RefSeq" id="WP_145050567.1">
    <property type="nucleotide sequence ID" value="NZ_CP036433.1"/>
</dbReference>
<keyword evidence="6" id="KW-1185">Reference proteome</keyword>
<reference evidence="5 6" key="1">
    <citation type="submission" date="2019-02" db="EMBL/GenBank/DDBJ databases">
        <title>Deep-cultivation of Planctomycetes and their phenomic and genomic characterization uncovers novel biology.</title>
        <authorList>
            <person name="Wiegand S."/>
            <person name="Jogler M."/>
            <person name="Boedeker C."/>
            <person name="Pinto D."/>
            <person name="Vollmers J."/>
            <person name="Rivas-Marin E."/>
            <person name="Kohn T."/>
            <person name="Peeters S.H."/>
            <person name="Heuer A."/>
            <person name="Rast P."/>
            <person name="Oberbeckmann S."/>
            <person name="Bunk B."/>
            <person name="Jeske O."/>
            <person name="Meyerdierks A."/>
            <person name="Storesund J.E."/>
            <person name="Kallscheuer N."/>
            <person name="Luecker S."/>
            <person name="Lage O.M."/>
            <person name="Pohl T."/>
            <person name="Merkel B.J."/>
            <person name="Hornburger P."/>
            <person name="Mueller R.-W."/>
            <person name="Bruemmer F."/>
            <person name="Labrenz M."/>
            <person name="Spormann A.M."/>
            <person name="Op den Camp H."/>
            <person name="Overmann J."/>
            <person name="Amann R."/>
            <person name="Jetten M.S.M."/>
            <person name="Mascher T."/>
            <person name="Medema M.H."/>
            <person name="Devos D.P."/>
            <person name="Kaster A.-K."/>
            <person name="Ovreas L."/>
            <person name="Rohde M."/>
            <person name="Galperin M.Y."/>
            <person name="Jogler C."/>
        </authorList>
    </citation>
    <scope>NUCLEOTIDE SEQUENCE [LARGE SCALE GENOMIC DNA]</scope>
    <source>
        <strain evidence="5 6">Pla85_3_4</strain>
    </source>
</reference>
<evidence type="ECO:0000256" key="1">
    <source>
        <dbReference type="ARBA" id="ARBA00010688"/>
    </source>
</evidence>
<proteinExistence type="inferred from homology"/>
<accession>A0A518DP35</accession>
<keyword evidence="3 5" id="KW-0418">Kinase</keyword>
<dbReference type="SUPFAM" id="SSF53613">
    <property type="entry name" value="Ribokinase-like"/>
    <property type="match status" value="1"/>
</dbReference>
<protein>
    <submittedName>
        <fullName evidence="5">Fructosamine kinase FrlD</fullName>
        <ecNumber evidence="5">2.7.1.-</ecNumber>
    </submittedName>
</protein>
<sequence>MNATPDDADVPRPVVVGLGEILWDVFPSGPRFGGAPANFACSAAGLGKNQLKVYVASGVGRDPLGEAALNALQEKSVAVTCVQQGERPTGQVQVELDEKGHATYEFAADAAWDHLRWTADWASLAGLTDIVCFGTLGQRDSVSRQTIRRFVAATPSRALRIFDINLRPPFFSDEVILESLELANVLKLNDDELPQLARLCGLSGSPVELLRAIAERYQLRAAALTQGGDGALLIRGDEISQQPVETTTVVDTVGAGDAFTAALALGLFQQRDLAEVNALGCKVAAFVCSQAGATPVFPAALAAFHRA</sequence>
<name>A0A518DP35_9BACT</name>
<dbReference type="GO" id="GO:0016301">
    <property type="term" value="F:kinase activity"/>
    <property type="evidence" value="ECO:0007669"/>
    <property type="project" value="UniProtKB-KW"/>
</dbReference>
<dbReference type="InterPro" id="IPR029056">
    <property type="entry name" value="Ribokinase-like"/>
</dbReference>
<dbReference type="Pfam" id="PF00294">
    <property type="entry name" value="PfkB"/>
    <property type="match status" value="1"/>
</dbReference>
<dbReference type="InterPro" id="IPR050306">
    <property type="entry name" value="PfkB_Carbo_kinase"/>
</dbReference>